<proteinExistence type="predicted"/>
<evidence type="ECO:0000313" key="1">
    <source>
        <dbReference type="EMBL" id="SNQ30273.1"/>
    </source>
</evidence>
<name>A0A217EIG5_9GAMM</name>
<reference evidence="2" key="1">
    <citation type="submission" date="2017-06" db="EMBL/GenBank/DDBJ databases">
        <authorList>
            <person name="Varghese N."/>
            <person name="Submissions S."/>
        </authorList>
    </citation>
    <scope>NUCLEOTIDE SEQUENCE [LARGE SCALE GENOMIC DNA]</scope>
    <source>
        <strain evidence="2">ANC 5114</strain>
    </source>
</reference>
<dbReference type="OrthoDB" id="9934691at2"/>
<dbReference type="Proteomes" id="UP000243463">
    <property type="component" value="Unassembled WGS sequence"/>
</dbReference>
<gene>
    <name evidence="1" type="ORF">SAMN05444584_2262</name>
</gene>
<organism evidence="1 2">
    <name type="scientific">Acinetobacter apis</name>
    <dbReference type="NCBI Taxonomy" id="1229165"/>
    <lineage>
        <taxon>Bacteria</taxon>
        <taxon>Pseudomonadati</taxon>
        <taxon>Pseudomonadota</taxon>
        <taxon>Gammaproteobacteria</taxon>
        <taxon>Moraxellales</taxon>
        <taxon>Moraxellaceae</taxon>
        <taxon>Acinetobacter</taxon>
    </lineage>
</organism>
<sequence>MVTRHGVKKFIISVLPQIEQQLEDGYTIKEIHANLPELANNISYSSLLRNLNKMEISQKKLYSNKIEKSVKLNTDPSHSQKKTNAERNLEILQKRSEKFEFDPGTNDEELI</sequence>
<accession>A0A217EIG5</accession>
<protein>
    <submittedName>
        <fullName evidence="1">Uncharacterized protein</fullName>
    </submittedName>
</protein>
<evidence type="ECO:0000313" key="2">
    <source>
        <dbReference type="Proteomes" id="UP000243463"/>
    </source>
</evidence>
<dbReference type="EMBL" id="FZLN01000010">
    <property type="protein sequence ID" value="SNQ30273.1"/>
    <property type="molecule type" value="Genomic_DNA"/>
</dbReference>
<dbReference type="AlphaFoldDB" id="A0A217EIG5"/>
<keyword evidence="2" id="KW-1185">Reference proteome</keyword>
<dbReference type="RefSeq" id="WP_088824439.1">
    <property type="nucleotide sequence ID" value="NZ_FZLN01000010.1"/>
</dbReference>